<evidence type="ECO:0000313" key="2">
    <source>
        <dbReference type="EMBL" id="MEI2455492.1"/>
    </source>
</evidence>
<accession>A0ABU8D3H7</accession>
<comment type="caution">
    <text evidence="2">The sequence shown here is derived from an EMBL/GenBank/DDBJ whole genome shotgun (WGS) entry which is preliminary data.</text>
</comment>
<gene>
    <name evidence="2" type="ORF">V2J18_12445</name>
</gene>
<organism evidence="2 3">
    <name type="scientific">Lysobacter firmicutimachus</name>
    <dbReference type="NCBI Taxonomy" id="1792846"/>
    <lineage>
        <taxon>Bacteria</taxon>
        <taxon>Pseudomonadati</taxon>
        <taxon>Pseudomonadota</taxon>
        <taxon>Gammaproteobacteria</taxon>
        <taxon>Lysobacterales</taxon>
        <taxon>Lysobacteraceae</taxon>
        <taxon>Lysobacter</taxon>
    </lineage>
</organism>
<evidence type="ECO:0008006" key="4">
    <source>
        <dbReference type="Google" id="ProtNLM"/>
    </source>
</evidence>
<dbReference type="Proteomes" id="UP001387215">
    <property type="component" value="Unassembled WGS sequence"/>
</dbReference>
<feature type="chain" id="PRO_5045530728" description="Protein activator of alkane oxidation PraB" evidence="1">
    <location>
        <begin position="26"/>
        <end position="157"/>
    </location>
</feature>
<dbReference type="EMBL" id="JBANDL010000002">
    <property type="protein sequence ID" value="MEI2455492.1"/>
    <property type="molecule type" value="Genomic_DNA"/>
</dbReference>
<evidence type="ECO:0000256" key="1">
    <source>
        <dbReference type="SAM" id="SignalP"/>
    </source>
</evidence>
<dbReference type="RefSeq" id="WP_141233460.1">
    <property type="nucleotide sequence ID" value="NZ_JBANDL010000002.1"/>
</dbReference>
<proteinExistence type="predicted"/>
<sequence length="157" mass="15680">MPAIRTFVLGSLIGVAAFVATTASAASLTPVNSGFSASGPTNLTGPGGVGGPCTSTFYGSIDAFGNGTINGPASTFVGSSLICSVIKGQNTWQLVPTSPTTGELRNVRVVALGLIACQGTVRGTLVGGVFTFDTVLPGNCRVSGTLSTWPTVGIVWP</sequence>
<protein>
    <recommendedName>
        <fullName evidence="4">Protein activator of alkane oxidation PraB</fullName>
    </recommendedName>
</protein>
<keyword evidence="1" id="KW-0732">Signal</keyword>
<evidence type="ECO:0000313" key="3">
    <source>
        <dbReference type="Proteomes" id="UP001387215"/>
    </source>
</evidence>
<feature type="signal peptide" evidence="1">
    <location>
        <begin position="1"/>
        <end position="25"/>
    </location>
</feature>
<name>A0ABU8D3H7_9GAMM</name>
<keyword evidence="3" id="KW-1185">Reference proteome</keyword>
<reference evidence="2 3" key="1">
    <citation type="submission" date="2024-02" db="EMBL/GenBank/DDBJ databases">
        <title>Lysobacter Genome Sequencing and Mining.</title>
        <authorList>
            <person name="Bierman J."/>
            <person name="Walker M.C."/>
        </authorList>
    </citation>
    <scope>NUCLEOTIDE SEQUENCE [LARGE SCALE GENOMIC DNA]</scope>
    <source>
        <strain evidence="2 3">PB6250</strain>
    </source>
</reference>